<organism evidence="1 2">
    <name type="scientific">Fibrella forsythiae</name>
    <dbReference type="NCBI Taxonomy" id="2817061"/>
    <lineage>
        <taxon>Bacteria</taxon>
        <taxon>Pseudomonadati</taxon>
        <taxon>Bacteroidota</taxon>
        <taxon>Cytophagia</taxon>
        <taxon>Cytophagales</taxon>
        <taxon>Spirosomataceae</taxon>
        <taxon>Fibrella</taxon>
    </lineage>
</organism>
<dbReference type="RefSeq" id="WP_207329300.1">
    <property type="nucleotide sequence ID" value="NZ_JAFMYW010000003.1"/>
</dbReference>
<dbReference type="NCBIfam" id="TIGR04183">
    <property type="entry name" value="Por_Secre_tail"/>
    <property type="match status" value="1"/>
</dbReference>
<sequence>MISIGSAAITGTVQSPALPVQLVSFQGRPVANTVQLNWVTAWEQSADRFVVQRSTNAAEFIEVGTLPASGSTDGQRTYTLVDEQPAEGANYYRLKQIDQDGSVNYSKIIAVTVRADQPSILVYPNPSDGRQFQLRIRNLTAPTATLQTLTGQTLHGRWLKLTDTEATWQPDTALEPGVYLLLVGDGAIRQTVKVLVQ</sequence>
<dbReference type="Gene3D" id="2.60.40.10">
    <property type="entry name" value="Immunoglobulins"/>
    <property type="match status" value="1"/>
</dbReference>
<evidence type="ECO:0000313" key="1">
    <source>
        <dbReference type="EMBL" id="MBO0949335.1"/>
    </source>
</evidence>
<evidence type="ECO:0000313" key="2">
    <source>
        <dbReference type="Proteomes" id="UP000664628"/>
    </source>
</evidence>
<comment type="caution">
    <text evidence="1">The sequence shown here is derived from an EMBL/GenBank/DDBJ whole genome shotgun (WGS) entry which is preliminary data.</text>
</comment>
<reference evidence="1 2" key="1">
    <citation type="submission" date="2021-03" db="EMBL/GenBank/DDBJ databases">
        <title>Fibrella sp. HMF5405 genome sequencing and assembly.</title>
        <authorList>
            <person name="Kang H."/>
            <person name="Kim H."/>
            <person name="Bae S."/>
            <person name="Joh K."/>
        </authorList>
    </citation>
    <scope>NUCLEOTIDE SEQUENCE [LARGE SCALE GENOMIC DNA]</scope>
    <source>
        <strain evidence="1 2">HMF5405</strain>
    </source>
</reference>
<gene>
    <name evidence="1" type="ORF">J2I46_12130</name>
</gene>
<proteinExistence type="predicted"/>
<dbReference type="Proteomes" id="UP000664628">
    <property type="component" value="Unassembled WGS sequence"/>
</dbReference>
<keyword evidence="2" id="KW-1185">Reference proteome</keyword>
<name>A0ABS3JH50_9BACT</name>
<accession>A0ABS3JH50</accession>
<dbReference type="InterPro" id="IPR026444">
    <property type="entry name" value="Secre_tail"/>
</dbReference>
<protein>
    <submittedName>
        <fullName evidence="1">T9SS type A sorting domain-containing protein</fullName>
    </submittedName>
</protein>
<dbReference type="EMBL" id="JAFMYW010000003">
    <property type="protein sequence ID" value="MBO0949335.1"/>
    <property type="molecule type" value="Genomic_DNA"/>
</dbReference>
<dbReference type="InterPro" id="IPR013783">
    <property type="entry name" value="Ig-like_fold"/>
</dbReference>